<dbReference type="Proteomes" id="UP000694892">
    <property type="component" value="Chromosome 9_10L"/>
</dbReference>
<feature type="region of interest" description="Disordered" evidence="4">
    <location>
        <begin position="385"/>
        <end position="413"/>
    </location>
</feature>
<evidence type="ECO:0000313" key="7">
    <source>
        <dbReference type="Proteomes" id="UP000694892"/>
    </source>
</evidence>
<accession>A0A974BYQ9</accession>
<dbReference type="OMA" id="QRMMSKS"/>
<dbReference type="PROSITE" id="PS51184">
    <property type="entry name" value="JMJC"/>
    <property type="match status" value="1"/>
</dbReference>
<dbReference type="SMART" id="SM00558">
    <property type="entry name" value="JmjC"/>
    <property type="match status" value="1"/>
</dbReference>
<dbReference type="PANTHER" id="PTHR12461">
    <property type="entry name" value="HYPOXIA-INDUCIBLE FACTOR 1 ALPHA INHIBITOR-RELATED"/>
    <property type="match status" value="1"/>
</dbReference>
<evidence type="ECO:0000256" key="2">
    <source>
        <dbReference type="ARBA" id="ARBA00022490"/>
    </source>
</evidence>
<comment type="subcellular location">
    <subcellularLocation>
        <location evidence="1">Cytoplasm</location>
    </subcellularLocation>
</comment>
<dbReference type="InterPro" id="IPR003347">
    <property type="entry name" value="JmjC_dom"/>
</dbReference>
<dbReference type="SUPFAM" id="SSF51197">
    <property type="entry name" value="Clavaminate synthase-like"/>
    <property type="match status" value="1"/>
</dbReference>
<evidence type="ECO:0000256" key="4">
    <source>
        <dbReference type="SAM" id="MobiDB-lite"/>
    </source>
</evidence>
<sequence length="446" mass="50421">MEPAQEGERGQLPKPFTPQQTRDLILNLTQPTVFNHMVSDWPASAWNVDYLSSVLRDNLLCFRIGRKVLNTEPQFETHCSYISGTLGQFQKWVGGTSQDDWGSFSDYDHSEYWAYADYKYLAVVFKDQAEMLQDVVWADFGFPGRDGKESSLWVGSFGANTPCHVDSYGCNLVLQVEGRKTWHLFPPEDTPYMYPTRIPYEESSIFSKVNIVKPDQSRFPLFSRASPHVVTLHPGQVLFVPQHWWHYVQSVDDITVSINSWIELDSDHEFRVQEAITRTLVCLFKSVDPRSTLDWLNPTEDEVPSHQTNMQYLSRSVAAYAEHHKQEQQSSDSCPGNSGPKKRKTGKDAKAAEDVSLPSAPFGPFLTPVLPIPKGTNLGRAENSLADKQQNASTEIQPHPMVKAYDSSPGQSNSGRIISSDEVMDCLVDPRVIQLVTELLLQRHNP</sequence>
<reference evidence="7" key="1">
    <citation type="journal article" date="2016" name="Nature">
        <title>Genome evolution in the allotetraploid frog Xenopus laevis.</title>
        <authorList>
            <person name="Session A.M."/>
            <person name="Uno Y."/>
            <person name="Kwon T."/>
            <person name="Chapman J.A."/>
            <person name="Toyoda A."/>
            <person name="Takahashi S."/>
            <person name="Fukui A."/>
            <person name="Hikosaka A."/>
            <person name="Suzuki A."/>
            <person name="Kondo M."/>
            <person name="van Heeringen S.J."/>
            <person name="Quigley I."/>
            <person name="Heinz S."/>
            <person name="Ogino H."/>
            <person name="Ochi H."/>
            <person name="Hellsten U."/>
            <person name="Lyons J.B."/>
            <person name="Simakov O."/>
            <person name="Putnam N."/>
            <person name="Stites J."/>
            <person name="Kuroki Y."/>
            <person name="Tanaka T."/>
            <person name="Michiue T."/>
            <person name="Watanabe M."/>
            <person name="Bogdanovic O."/>
            <person name="Lister R."/>
            <person name="Georgiou G."/>
            <person name="Paranjpe S.S."/>
            <person name="van Kruijsbergen I."/>
            <person name="Shu S."/>
            <person name="Carlson J."/>
            <person name="Kinoshita T."/>
            <person name="Ohta Y."/>
            <person name="Mawaribuchi S."/>
            <person name="Jenkins J."/>
            <person name="Grimwood J."/>
            <person name="Schmutz J."/>
            <person name="Mitros T."/>
            <person name="Mozaffari S.V."/>
            <person name="Suzuki Y."/>
            <person name="Haramoto Y."/>
            <person name="Yamamoto T.S."/>
            <person name="Takagi C."/>
            <person name="Heald R."/>
            <person name="Miller K."/>
            <person name="Haudenschild C."/>
            <person name="Kitzman J."/>
            <person name="Nakayama T."/>
            <person name="Izutsu Y."/>
            <person name="Robert J."/>
            <person name="Fortriede J."/>
            <person name="Burns K."/>
            <person name="Lotay V."/>
            <person name="Karimi K."/>
            <person name="Yasuoka Y."/>
            <person name="Dichmann D.S."/>
            <person name="Flajnik M.F."/>
            <person name="Houston D.W."/>
            <person name="Shendure J."/>
            <person name="DuPasquier L."/>
            <person name="Vize P.D."/>
            <person name="Zorn A.M."/>
            <person name="Ito M."/>
            <person name="Marcotte E.M."/>
            <person name="Wallingford J.B."/>
            <person name="Ito Y."/>
            <person name="Asashima M."/>
            <person name="Ueno N."/>
            <person name="Matsuda Y."/>
            <person name="Veenstra G.J."/>
            <person name="Fujiyama A."/>
            <person name="Harland R.M."/>
            <person name="Taira M."/>
            <person name="Rokhsar D.S."/>
        </authorList>
    </citation>
    <scope>NUCLEOTIDE SEQUENCE [LARGE SCALE GENOMIC DNA]</scope>
    <source>
        <strain evidence="7">J</strain>
    </source>
</reference>
<dbReference type="FunFam" id="2.60.120.650:FF:000018">
    <property type="entry name" value="HSPB1-associated protein 1 homolog"/>
    <property type="match status" value="1"/>
</dbReference>
<protein>
    <recommendedName>
        <fullName evidence="5">JmjC domain-containing protein</fullName>
    </recommendedName>
</protein>
<dbReference type="Gene3D" id="2.60.120.650">
    <property type="entry name" value="Cupin"/>
    <property type="match status" value="1"/>
</dbReference>
<feature type="region of interest" description="Disordered" evidence="4">
    <location>
        <begin position="321"/>
        <end position="358"/>
    </location>
</feature>
<organism evidence="6 7">
    <name type="scientific">Xenopus laevis</name>
    <name type="common">African clawed frog</name>
    <dbReference type="NCBI Taxonomy" id="8355"/>
    <lineage>
        <taxon>Eukaryota</taxon>
        <taxon>Metazoa</taxon>
        <taxon>Chordata</taxon>
        <taxon>Craniata</taxon>
        <taxon>Vertebrata</taxon>
        <taxon>Euteleostomi</taxon>
        <taxon>Amphibia</taxon>
        <taxon>Batrachia</taxon>
        <taxon>Anura</taxon>
        <taxon>Pipoidea</taxon>
        <taxon>Pipidae</taxon>
        <taxon>Xenopodinae</taxon>
        <taxon>Xenopus</taxon>
        <taxon>Xenopus</taxon>
    </lineage>
</organism>
<feature type="compositionally biased region" description="Polar residues" evidence="4">
    <location>
        <begin position="386"/>
        <end position="396"/>
    </location>
</feature>
<dbReference type="AlphaFoldDB" id="A0A974BYQ9"/>
<evidence type="ECO:0000256" key="1">
    <source>
        <dbReference type="ARBA" id="ARBA00004496"/>
    </source>
</evidence>
<evidence type="ECO:0000313" key="6">
    <source>
        <dbReference type="EMBL" id="OCT63277.1"/>
    </source>
</evidence>
<dbReference type="GO" id="GO:0005737">
    <property type="term" value="C:cytoplasm"/>
    <property type="evidence" value="ECO:0007669"/>
    <property type="project" value="UniProtKB-SubCell"/>
</dbReference>
<gene>
    <name evidence="6" type="ORF">XELAEV_18044375mg</name>
</gene>
<evidence type="ECO:0000259" key="5">
    <source>
        <dbReference type="PROSITE" id="PS51184"/>
    </source>
</evidence>
<evidence type="ECO:0000256" key="3">
    <source>
        <dbReference type="ARBA" id="ARBA00037342"/>
    </source>
</evidence>
<dbReference type="Pfam" id="PF13621">
    <property type="entry name" value="Cupin_8"/>
    <property type="match status" value="1"/>
</dbReference>
<keyword evidence="2" id="KW-0963">Cytoplasm</keyword>
<proteinExistence type="predicted"/>
<dbReference type="PANTHER" id="PTHR12461:SF43">
    <property type="entry name" value="HSPB1-ASSOCIATED PROTEIN 1"/>
    <property type="match status" value="1"/>
</dbReference>
<dbReference type="InterPro" id="IPR041667">
    <property type="entry name" value="Cupin_8"/>
</dbReference>
<dbReference type="EMBL" id="CM004482">
    <property type="protein sequence ID" value="OCT63277.1"/>
    <property type="molecule type" value="Genomic_DNA"/>
</dbReference>
<name>A0A974BYQ9_XENLA</name>
<feature type="domain" description="JmjC" evidence="5">
    <location>
        <begin position="113"/>
        <end position="277"/>
    </location>
</feature>
<comment type="function">
    <text evidence="3">May play a role in cellular stress response.</text>
</comment>